<proteinExistence type="predicted"/>
<dbReference type="EMBL" id="FLUN01000001">
    <property type="protein sequence ID" value="SBW02568.1"/>
    <property type="molecule type" value="Genomic_DNA"/>
</dbReference>
<reference evidence="2" key="1">
    <citation type="submission" date="2016-04" db="EMBL/GenBank/DDBJ databases">
        <authorList>
            <person name="Evans L.H."/>
            <person name="Alamgir A."/>
            <person name="Owens N."/>
            <person name="Weber N.D."/>
            <person name="Virtaneva K."/>
            <person name="Barbian K."/>
            <person name="Babar A."/>
            <person name="Rosenke K."/>
        </authorList>
    </citation>
    <scope>NUCLEOTIDE SEQUENCE</scope>
    <source>
        <strain evidence="2">86</strain>
    </source>
</reference>
<organism evidence="2">
    <name type="scientific">uncultured Eubacteriales bacterium</name>
    <dbReference type="NCBI Taxonomy" id="172733"/>
    <lineage>
        <taxon>Bacteria</taxon>
        <taxon>Bacillati</taxon>
        <taxon>Bacillota</taxon>
        <taxon>Clostridia</taxon>
        <taxon>Eubacteriales</taxon>
        <taxon>environmental samples</taxon>
    </lineage>
</organism>
<accession>A0A212JT87</accession>
<evidence type="ECO:0000313" key="2">
    <source>
        <dbReference type="EMBL" id="SBW02568.1"/>
    </source>
</evidence>
<evidence type="ECO:0000259" key="1">
    <source>
        <dbReference type="PROSITE" id="PS50943"/>
    </source>
</evidence>
<dbReference type="AlphaFoldDB" id="A0A212JT87"/>
<gene>
    <name evidence="2" type="ORF">KL86CLO1_11667</name>
</gene>
<name>A0A212JT87_9FIRM</name>
<dbReference type="PROSITE" id="PS50943">
    <property type="entry name" value="HTH_CROC1"/>
    <property type="match status" value="1"/>
</dbReference>
<dbReference type="InterPro" id="IPR001387">
    <property type="entry name" value="Cro/C1-type_HTH"/>
</dbReference>
<sequence length="144" mass="16260">MNNLKTVRGTTPLREMVKRIDRRSVDIPLLSKMENGVCLPTVDTMPAIERAYGLTRSDLYPAAELDFGVSAPAAGTEDKPTKPRRDYHRLKCKRTFRIPPSLAAILNPEVLNTCGYGTAQDWFYACIRRLEAQNAAILSHRKER</sequence>
<protein>
    <recommendedName>
        <fullName evidence="1">HTH cro/C1-type domain-containing protein</fullName>
    </recommendedName>
</protein>
<feature type="domain" description="HTH cro/C1-type" evidence="1">
    <location>
        <begin position="30"/>
        <end position="59"/>
    </location>
</feature>